<dbReference type="EC" id="2.3.2.27" evidence="3"/>
<gene>
    <name evidence="13" type="ORF">FPE_LOCUS28688</name>
</gene>
<name>A0AAD2E9I6_9LAMI</name>
<dbReference type="Proteomes" id="UP000834106">
    <property type="component" value="Chromosome 18"/>
</dbReference>
<dbReference type="Gene3D" id="3.30.420.10">
    <property type="entry name" value="Ribonuclease H-like superfamily/Ribonuclease H"/>
    <property type="match status" value="1"/>
</dbReference>
<evidence type="ECO:0000256" key="5">
    <source>
        <dbReference type="ARBA" id="ARBA00022723"/>
    </source>
</evidence>
<dbReference type="GO" id="GO:0016567">
    <property type="term" value="P:protein ubiquitination"/>
    <property type="evidence" value="ECO:0007669"/>
    <property type="project" value="InterPro"/>
</dbReference>
<keyword evidence="11" id="KW-0812">Transmembrane</keyword>
<dbReference type="SUPFAM" id="SSF57850">
    <property type="entry name" value="RING/U-box"/>
    <property type="match status" value="1"/>
</dbReference>
<keyword evidence="5" id="KW-0479">Metal-binding</keyword>
<dbReference type="Pfam" id="PF13456">
    <property type="entry name" value="RVT_3"/>
    <property type="match status" value="1"/>
</dbReference>
<reference evidence="13" key="1">
    <citation type="submission" date="2023-05" db="EMBL/GenBank/DDBJ databases">
        <authorList>
            <person name="Huff M."/>
        </authorList>
    </citation>
    <scope>NUCLEOTIDE SEQUENCE</scope>
</reference>
<dbReference type="GO" id="GO:0008270">
    <property type="term" value="F:zinc ion binding"/>
    <property type="evidence" value="ECO:0007669"/>
    <property type="project" value="UniProtKB-KW"/>
</dbReference>
<dbReference type="InterPro" id="IPR002156">
    <property type="entry name" value="RNaseH_domain"/>
</dbReference>
<dbReference type="InterPro" id="IPR001841">
    <property type="entry name" value="Znf_RING"/>
</dbReference>
<dbReference type="SUPFAM" id="SSF53098">
    <property type="entry name" value="Ribonuclease H-like"/>
    <property type="match status" value="1"/>
</dbReference>
<keyword evidence="4" id="KW-0808">Transferase</keyword>
<keyword evidence="7" id="KW-0833">Ubl conjugation pathway</keyword>
<evidence type="ECO:0000256" key="11">
    <source>
        <dbReference type="SAM" id="Phobius"/>
    </source>
</evidence>
<comment type="catalytic activity">
    <reaction evidence="1">
        <text>S-ubiquitinyl-[E2 ubiquitin-conjugating enzyme]-L-cysteine + [acceptor protein]-L-lysine = [E2 ubiquitin-conjugating enzyme]-L-cysteine + N(6)-ubiquitinyl-[acceptor protein]-L-lysine.</text>
        <dbReference type="EC" id="2.3.2.27"/>
    </reaction>
</comment>
<evidence type="ECO:0000256" key="10">
    <source>
        <dbReference type="SAM" id="MobiDB-lite"/>
    </source>
</evidence>
<protein>
    <recommendedName>
        <fullName evidence="3">RING-type E3 ubiquitin transferase</fullName>
        <ecNumber evidence="3">2.3.2.27</ecNumber>
    </recommendedName>
</protein>
<keyword evidence="11" id="KW-1133">Transmembrane helix</keyword>
<dbReference type="Gene3D" id="3.30.40.10">
    <property type="entry name" value="Zinc/RING finger domain, C3HC4 (zinc finger)"/>
    <property type="match status" value="1"/>
</dbReference>
<feature type="compositionally biased region" description="Polar residues" evidence="10">
    <location>
        <begin position="206"/>
        <end position="219"/>
    </location>
</feature>
<evidence type="ECO:0000256" key="3">
    <source>
        <dbReference type="ARBA" id="ARBA00012483"/>
    </source>
</evidence>
<comment type="pathway">
    <text evidence="2">Protein modification; protein ubiquitination.</text>
</comment>
<dbReference type="EMBL" id="OU503053">
    <property type="protein sequence ID" value="CAI9781258.1"/>
    <property type="molecule type" value="Genomic_DNA"/>
</dbReference>
<proteinExistence type="predicted"/>
<evidence type="ECO:0000256" key="7">
    <source>
        <dbReference type="ARBA" id="ARBA00022786"/>
    </source>
</evidence>
<feature type="transmembrane region" description="Helical" evidence="11">
    <location>
        <begin position="27"/>
        <end position="50"/>
    </location>
</feature>
<evidence type="ECO:0000256" key="2">
    <source>
        <dbReference type="ARBA" id="ARBA00004906"/>
    </source>
</evidence>
<keyword evidence="6 9" id="KW-0863">Zinc-finger</keyword>
<evidence type="ECO:0000256" key="9">
    <source>
        <dbReference type="PROSITE-ProRule" id="PRU00175"/>
    </source>
</evidence>
<dbReference type="GO" id="GO:0003676">
    <property type="term" value="F:nucleic acid binding"/>
    <property type="evidence" value="ECO:0007669"/>
    <property type="project" value="InterPro"/>
</dbReference>
<evidence type="ECO:0000256" key="8">
    <source>
        <dbReference type="ARBA" id="ARBA00022833"/>
    </source>
</evidence>
<dbReference type="AlphaFoldDB" id="A0AAD2E9I6"/>
<keyword evidence="11" id="KW-0472">Membrane</keyword>
<dbReference type="PANTHER" id="PTHR46913:SF18">
    <property type="entry name" value="RING-TYPE E3 UBIQUITIN TRANSFERASE"/>
    <property type="match status" value="1"/>
</dbReference>
<feature type="region of interest" description="Disordered" evidence="10">
    <location>
        <begin position="205"/>
        <end position="233"/>
    </location>
</feature>
<sequence>MGTIHIQESQSLTPVNSPSPSISNNGFPILAIAVLCITATSFLLISYYILATKCCFRWQQFDPLRRFSFRRQTRNDDPLTAYSPSWQSRGLEELLIREIPTLQYSKNAENGILSKCVVCLNEFQEHDILKLLPKCNHVFHLDCVDIWLQSNANCPLCRSAISGRNRYRLDRITAPNSSPQDPQPLSIAGSDEDFVVIELSRLQERGGSSRNLDPSSTTHSSRKFDQKIGKSKPRKFHHVSIMGDEGIDVREKDDQFLIQPIRRSFSMDSAADRHFYLSVQEIMQRNGQLFENEKDDIVIAFTEYLDEGTNNGAELPALLYGLRHAKMMGINRLEVELDSFIIVNWLKRKIWMNSIAIPSSVRGALQMDKLGIPYFRGSSPHGDFKFSNIVLDY</sequence>
<dbReference type="SMART" id="SM00184">
    <property type="entry name" value="RING"/>
    <property type="match status" value="1"/>
</dbReference>
<evidence type="ECO:0000256" key="6">
    <source>
        <dbReference type="ARBA" id="ARBA00022771"/>
    </source>
</evidence>
<evidence type="ECO:0000256" key="1">
    <source>
        <dbReference type="ARBA" id="ARBA00000900"/>
    </source>
</evidence>
<evidence type="ECO:0000313" key="14">
    <source>
        <dbReference type="Proteomes" id="UP000834106"/>
    </source>
</evidence>
<dbReference type="PANTHER" id="PTHR46913">
    <property type="entry name" value="RING-H2 FINGER PROTEIN ATL16"/>
    <property type="match status" value="1"/>
</dbReference>
<dbReference type="PROSITE" id="PS50089">
    <property type="entry name" value="ZF_RING_2"/>
    <property type="match status" value="1"/>
</dbReference>
<dbReference type="GO" id="GO:0004523">
    <property type="term" value="F:RNA-DNA hybrid ribonuclease activity"/>
    <property type="evidence" value="ECO:0007669"/>
    <property type="project" value="InterPro"/>
</dbReference>
<evidence type="ECO:0000259" key="12">
    <source>
        <dbReference type="PROSITE" id="PS50089"/>
    </source>
</evidence>
<keyword evidence="8" id="KW-0862">Zinc</keyword>
<dbReference type="GO" id="GO:0061630">
    <property type="term" value="F:ubiquitin protein ligase activity"/>
    <property type="evidence" value="ECO:0007669"/>
    <property type="project" value="UniProtKB-EC"/>
</dbReference>
<evidence type="ECO:0000313" key="13">
    <source>
        <dbReference type="EMBL" id="CAI9781258.1"/>
    </source>
</evidence>
<keyword evidence="14" id="KW-1185">Reference proteome</keyword>
<evidence type="ECO:0000256" key="4">
    <source>
        <dbReference type="ARBA" id="ARBA00022679"/>
    </source>
</evidence>
<organism evidence="13 14">
    <name type="scientific">Fraxinus pennsylvanica</name>
    <dbReference type="NCBI Taxonomy" id="56036"/>
    <lineage>
        <taxon>Eukaryota</taxon>
        <taxon>Viridiplantae</taxon>
        <taxon>Streptophyta</taxon>
        <taxon>Embryophyta</taxon>
        <taxon>Tracheophyta</taxon>
        <taxon>Spermatophyta</taxon>
        <taxon>Magnoliopsida</taxon>
        <taxon>eudicotyledons</taxon>
        <taxon>Gunneridae</taxon>
        <taxon>Pentapetalae</taxon>
        <taxon>asterids</taxon>
        <taxon>lamiids</taxon>
        <taxon>Lamiales</taxon>
        <taxon>Oleaceae</taxon>
        <taxon>Oleeae</taxon>
        <taxon>Fraxinus</taxon>
    </lineage>
</organism>
<dbReference type="InterPro" id="IPR012337">
    <property type="entry name" value="RNaseH-like_sf"/>
</dbReference>
<feature type="domain" description="RING-type" evidence="12">
    <location>
        <begin position="116"/>
        <end position="158"/>
    </location>
</feature>
<dbReference type="Pfam" id="PF13639">
    <property type="entry name" value="zf-RING_2"/>
    <property type="match status" value="1"/>
</dbReference>
<dbReference type="InterPro" id="IPR013083">
    <property type="entry name" value="Znf_RING/FYVE/PHD"/>
</dbReference>
<dbReference type="CDD" id="cd16461">
    <property type="entry name" value="RING-H2_EL5-like"/>
    <property type="match status" value="1"/>
</dbReference>
<accession>A0AAD2E9I6</accession>
<dbReference type="InterPro" id="IPR044600">
    <property type="entry name" value="ATL1/ATL16-like"/>
</dbReference>
<dbReference type="InterPro" id="IPR036397">
    <property type="entry name" value="RNaseH_sf"/>
</dbReference>